<accession>A0ABM8Y8T3</accession>
<dbReference type="InterPro" id="IPR021321">
    <property type="entry name" value="DUF2922"/>
</dbReference>
<reference evidence="1 2" key="1">
    <citation type="submission" date="2021-10" db="EMBL/GenBank/DDBJ databases">
        <authorList>
            <person name="Criscuolo A."/>
        </authorList>
    </citation>
    <scope>NUCLEOTIDE SEQUENCE [LARGE SCALE GENOMIC DNA]</scope>
    <source>
        <strain evidence="2">CIP 111899</strain>
    </source>
</reference>
<protein>
    <recommendedName>
        <fullName evidence="3">DUF2922 domain-containing protein</fullName>
    </recommendedName>
</protein>
<evidence type="ECO:0000313" key="2">
    <source>
        <dbReference type="Proteomes" id="UP000789423"/>
    </source>
</evidence>
<dbReference type="Proteomes" id="UP000789423">
    <property type="component" value="Unassembled WGS sequence"/>
</dbReference>
<evidence type="ECO:0008006" key="3">
    <source>
        <dbReference type="Google" id="ProtNLM"/>
    </source>
</evidence>
<name>A0ABM8Y8T3_9BACI</name>
<keyword evidence="2" id="KW-1185">Reference proteome</keyword>
<dbReference type="Pfam" id="PF11148">
    <property type="entry name" value="DUF2922"/>
    <property type="match status" value="1"/>
</dbReference>
<proteinExistence type="predicted"/>
<comment type="caution">
    <text evidence="1">The sequence shown here is derived from an EMBL/GenBank/DDBJ whole genome shotgun (WGS) entry which is preliminary data.</text>
</comment>
<sequence>MEVLELVFLKEDGKTTTFSIENPITPVNEQTVTSVMDTIVSSDIFLTLGQNARKKGARLVEKTISEVSINA</sequence>
<organism evidence="1 2">
    <name type="scientific">Bacillus rhizoplanae</name>
    <dbReference type="NCBI Taxonomy" id="2880966"/>
    <lineage>
        <taxon>Bacteria</taxon>
        <taxon>Bacillati</taxon>
        <taxon>Bacillota</taxon>
        <taxon>Bacilli</taxon>
        <taxon>Bacillales</taxon>
        <taxon>Bacillaceae</taxon>
        <taxon>Bacillus</taxon>
    </lineage>
</organism>
<evidence type="ECO:0000313" key="1">
    <source>
        <dbReference type="EMBL" id="CAG9612143.1"/>
    </source>
</evidence>
<dbReference type="RefSeq" id="WP_230574345.1">
    <property type="nucleotide sequence ID" value="NZ_CAKJTI010000004.1"/>
</dbReference>
<dbReference type="EMBL" id="CAKJTI010000004">
    <property type="protein sequence ID" value="CAG9612143.1"/>
    <property type="molecule type" value="Genomic_DNA"/>
</dbReference>
<gene>
    <name evidence="1" type="ORF">BACCIP111899_01315</name>
</gene>